<dbReference type="EMBL" id="SRLO01000112">
    <property type="protein sequence ID" value="TNN74619.1"/>
    <property type="molecule type" value="Genomic_DNA"/>
</dbReference>
<comment type="caution">
    <text evidence="1">The sequence shown here is derived from an EMBL/GenBank/DDBJ whole genome shotgun (WGS) entry which is preliminary data.</text>
</comment>
<proteinExistence type="predicted"/>
<evidence type="ECO:0000313" key="2">
    <source>
        <dbReference type="Proteomes" id="UP000314294"/>
    </source>
</evidence>
<dbReference type="AlphaFoldDB" id="A0A4Z2I965"/>
<evidence type="ECO:0000313" key="1">
    <source>
        <dbReference type="EMBL" id="TNN74619.1"/>
    </source>
</evidence>
<organism evidence="1 2">
    <name type="scientific">Liparis tanakae</name>
    <name type="common">Tanaka's snailfish</name>
    <dbReference type="NCBI Taxonomy" id="230148"/>
    <lineage>
        <taxon>Eukaryota</taxon>
        <taxon>Metazoa</taxon>
        <taxon>Chordata</taxon>
        <taxon>Craniata</taxon>
        <taxon>Vertebrata</taxon>
        <taxon>Euteleostomi</taxon>
        <taxon>Actinopterygii</taxon>
        <taxon>Neopterygii</taxon>
        <taxon>Teleostei</taxon>
        <taxon>Neoteleostei</taxon>
        <taxon>Acanthomorphata</taxon>
        <taxon>Eupercaria</taxon>
        <taxon>Perciformes</taxon>
        <taxon>Cottioidei</taxon>
        <taxon>Cottales</taxon>
        <taxon>Liparidae</taxon>
        <taxon>Liparis</taxon>
    </lineage>
</organism>
<gene>
    <name evidence="1" type="ORF">EYF80_015166</name>
</gene>
<reference evidence="1 2" key="1">
    <citation type="submission" date="2019-03" db="EMBL/GenBank/DDBJ databases">
        <title>First draft genome of Liparis tanakae, snailfish: a comprehensive survey of snailfish specific genes.</title>
        <authorList>
            <person name="Kim W."/>
            <person name="Song I."/>
            <person name="Jeong J.-H."/>
            <person name="Kim D."/>
            <person name="Kim S."/>
            <person name="Ryu S."/>
            <person name="Song J.Y."/>
            <person name="Lee S.K."/>
        </authorList>
    </citation>
    <scope>NUCLEOTIDE SEQUENCE [LARGE SCALE GENOMIC DNA]</scope>
    <source>
        <tissue evidence="1">Muscle</tissue>
    </source>
</reference>
<name>A0A4Z2I965_9TELE</name>
<keyword evidence="2" id="KW-1185">Reference proteome</keyword>
<accession>A0A4Z2I965</accession>
<sequence length="166" mass="18217">MSDVWTPLDFHDTSALTCDVVLSDAPAPPDGQQPVVVETGQPGDLGVGDGLQLVQVEAIQIRSRLLPVSTSHRDTDESACPVTTCLREALYSAQVEQRQVIFASHQQMRLGLLRKGRAQQQEGEAAVFWDATRLPARELQTDAFQTVMAGNVPNLQLLAKKFTRNH</sequence>
<dbReference type="Proteomes" id="UP000314294">
    <property type="component" value="Unassembled WGS sequence"/>
</dbReference>
<protein>
    <submittedName>
        <fullName evidence="1">Uncharacterized protein</fullName>
    </submittedName>
</protein>